<dbReference type="VEuPathDB" id="FungiDB:MFRU_016g00590"/>
<name>A0A5M9JT23_MONFR</name>
<dbReference type="PANTHER" id="PTHR35152:SF1">
    <property type="entry name" value="DOMAIN SIGNALLING PROTEIN, PUTATIVE (AFU_ORTHOLOGUE AFUA_5G11310)-RELATED"/>
    <property type="match status" value="1"/>
</dbReference>
<proteinExistence type="predicted"/>
<dbReference type="EMBL" id="VICG01000005">
    <property type="protein sequence ID" value="KAA8571563.1"/>
    <property type="molecule type" value="Genomic_DNA"/>
</dbReference>
<evidence type="ECO:0000313" key="2">
    <source>
        <dbReference type="EMBL" id="KAA8571563.1"/>
    </source>
</evidence>
<dbReference type="Proteomes" id="UP000322873">
    <property type="component" value="Unassembled WGS sequence"/>
</dbReference>
<comment type="caution">
    <text evidence="2">The sequence shown here is derived from an EMBL/GenBank/DDBJ whole genome shotgun (WGS) entry which is preliminary data.</text>
</comment>
<organism evidence="2 3">
    <name type="scientific">Monilinia fructicola</name>
    <name type="common">Brown rot fungus</name>
    <name type="synonym">Ciboria fructicola</name>
    <dbReference type="NCBI Taxonomy" id="38448"/>
    <lineage>
        <taxon>Eukaryota</taxon>
        <taxon>Fungi</taxon>
        <taxon>Dikarya</taxon>
        <taxon>Ascomycota</taxon>
        <taxon>Pezizomycotina</taxon>
        <taxon>Leotiomycetes</taxon>
        <taxon>Helotiales</taxon>
        <taxon>Sclerotiniaceae</taxon>
        <taxon>Monilinia</taxon>
    </lineage>
</organism>
<dbReference type="PANTHER" id="PTHR35152">
    <property type="entry name" value="DOMAIN SIGNALLING PROTEIN, PUTATIVE (AFU_ORTHOLOGUE AFUA_5G11310)-RELATED"/>
    <property type="match status" value="1"/>
</dbReference>
<evidence type="ECO:0000256" key="1">
    <source>
        <dbReference type="SAM" id="MobiDB-lite"/>
    </source>
</evidence>
<feature type="compositionally biased region" description="Basic and acidic residues" evidence="1">
    <location>
        <begin position="445"/>
        <end position="465"/>
    </location>
</feature>
<keyword evidence="3" id="KW-1185">Reference proteome</keyword>
<evidence type="ECO:0000313" key="3">
    <source>
        <dbReference type="Proteomes" id="UP000322873"/>
    </source>
</evidence>
<feature type="region of interest" description="Disordered" evidence="1">
    <location>
        <begin position="409"/>
        <end position="429"/>
    </location>
</feature>
<protein>
    <submittedName>
        <fullName evidence="2">Uncharacterized protein</fullName>
    </submittedName>
</protein>
<accession>A0A5M9JT23</accession>
<feature type="region of interest" description="Disordered" evidence="1">
    <location>
        <begin position="445"/>
        <end position="467"/>
    </location>
</feature>
<sequence length="502" mass="56646">MLFTRRQESINSSQKLTLLAAIFDKHGNVLHHLGGKDEVSLVDSDGDLIKDYSIVFRELFCIAAADLANDLHIPMERLGPLYDDVIGTGQKIPLSVIIKSRVAIISDLIEKLISDIKYKIKGGRRIIRRPRKDVEKDAGAGTGQLLFLVKKVQRREAEALQAAGFRFGKIEQVLPLLSNTMKIKDEDLTKHLSELWKFANQDDMLDPGCHLACFAIRASVKGGFDIVVRKDAKSQLPTMTLPFDTLEQWQLDFLAAMNTLNVTECQRFLSKAVKAKELPTREKTFSNQLLTTLQSLKYEIGDPIFSEACLISKPIEAPCRGASANHRPGVALIITFRLMVPINTRRAPGKKCAFAPLTLFKLQQRVYKNALDHSFFWKNMIHLETPSPESCPRRELQARPTMERLKTLWDTRLGRSRDENDTSERQKPIRAASYQSMGILVSTEVERDVKHSSDKRDDGKGKGFDVRQGNRGVTAMVSEDVEPLTFVDELFQICVKNTTMPH</sequence>
<gene>
    <name evidence="2" type="ORF">EYC84_001561</name>
</gene>
<feature type="compositionally biased region" description="Basic and acidic residues" evidence="1">
    <location>
        <begin position="409"/>
        <end position="427"/>
    </location>
</feature>
<reference evidence="2 3" key="1">
    <citation type="submission" date="2019-06" db="EMBL/GenBank/DDBJ databases">
        <title>Genome Sequence of the Brown Rot Fungal Pathogen Monilinia fructicola.</title>
        <authorList>
            <person name="De Miccolis Angelini R.M."/>
            <person name="Landi L."/>
            <person name="Abate D."/>
            <person name="Pollastro S."/>
            <person name="Romanazzi G."/>
            <person name="Faretra F."/>
        </authorList>
    </citation>
    <scope>NUCLEOTIDE SEQUENCE [LARGE SCALE GENOMIC DNA]</scope>
    <source>
        <strain evidence="2 3">Mfrc123</strain>
    </source>
</reference>
<dbReference type="AlphaFoldDB" id="A0A5M9JT23"/>